<comment type="caution">
    <text evidence="1">The sequence shown here is derived from an EMBL/GenBank/DDBJ whole genome shotgun (WGS) entry which is preliminary data.</text>
</comment>
<organism evidence="1 2">
    <name type="scientific">Cylicocyclus nassatus</name>
    <name type="common">Nematode worm</name>
    <dbReference type="NCBI Taxonomy" id="53992"/>
    <lineage>
        <taxon>Eukaryota</taxon>
        <taxon>Metazoa</taxon>
        <taxon>Ecdysozoa</taxon>
        <taxon>Nematoda</taxon>
        <taxon>Chromadorea</taxon>
        <taxon>Rhabditida</taxon>
        <taxon>Rhabditina</taxon>
        <taxon>Rhabditomorpha</taxon>
        <taxon>Strongyloidea</taxon>
        <taxon>Strongylidae</taxon>
        <taxon>Cylicocyclus</taxon>
    </lineage>
</organism>
<sequence>MRTNRHCLVAKKVYDIEVLFNVLQTVCLIPSMWKYIHTYLASLTSRIYSNETLKLYITYDTVKSIIRKILKQCFHKLFSNSVLTVIND</sequence>
<dbReference type="Proteomes" id="UP001176961">
    <property type="component" value="Unassembled WGS sequence"/>
</dbReference>
<name>A0AA36H508_CYLNA</name>
<evidence type="ECO:0000313" key="1">
    <source>
        <dbReference type="EMBL" id="CAJ0604164.1"/>
    </source>
</evidence>
<feature type="non-terminal residue" evidence="1">
    <location>
        <position position="88"/>
    </location>
</feature>
<proteinExistence type="predicted"/>
<dbReference type="AlphaFoldDB" id="A0AA36H508"/>
<reference evidence="1" key="1">
    <citation type="submission" date="2023-07" db="EMBL/GenBank/DDBJ databases">
        <authorList>
            <consortium name="CYATHOMIX"/>
        </authorList>
    </citation>
    <scope>NUCLEOTIDE SEQUENCE</scope>
    <source>
        <strain evidence="1">N/A</strain>
    </source>
</reference>
<accession>A0AA36H508</accession>
<protein>
    <submittedName>
        <fullName evidence="1">Uncharacterized protein</fullName>
    </submittedName>
</protein>
<keyword evidence="2" id="KW-1185">Reference proteome</keyword>
<gene>
    <name evidence="1" type="ORF">CYNAS_LOCUS16147</name>
</gene>
<evidence type="ECO:0000313" key="2">
    <source>
        <dbReference type="Proteomes" id="UP001176961"/>
    </source>
</evidence>
<dbReference type="EMBL" id="CATQJL010000305">
    <property type="protein sequence ID" value="CAJ0604164.1"/>
    <property type="molecule type" value="Genomic_DNA"/>
</dbReference>